<evidence type="ECO:0000313" key="2">
    <source>
        <dbReference type="EMBL" id="KDQ31332.1"/>
    </source>
</evidence>
<dbReference type="EMBL" id="KL198006">
    <property type="protein sequence ID" value="KDQ31332.1"/>
    <property type="molecule type" value="Genomic_DNA"/>
</dbReference>
<reference evidence="3" key="1">
    <citation type="journal article" date="2014" name="Proc. Natl. Acad. Sci. U.S.A.">
        <title>Extensive sampling of basidiomycete genomes demonstrates inadequacy of the white-rot/brown-rot paradigm for wood decay fungi.</title>
        <authorList>
            <person name="Riley R."/>
            <person name="Salamov A.A."/>
            <person name="Brown D.W."/>
            <person name="Nagy L.G."/>
            <person name="Floudas D."/>
            <person name="Held B.W."/>
            <person name="Levasseur A."/>
            <person name="Lombard V."/>
            <person name="Morin E."/>
            <person name="Otillar R."/>
            <person name="Lindquist E.A."/>
            <person name="Sun H."/>
            <person name="LaButti K.M."/>
            <person name="Schmutz J."/>
            <person name="Jabbour D."/>
            <person name="Luo H."/>
            <person name="Baker S.E."/>
            <person name="Pisabarro A.G."/>
            <person name="Walton J.D."/>
            <person name="Blanchette R.A."/>
            <person name="Henrissat B."/>
            <person name="Martin F."/>
            <person name="Cullen D."/>
            <person name="Hibbett D.S."/>
            <person name="Grigoriev I.V."/>
        </authorList>
    </citation>
    <scope>NUCLEOTIDE SEQUENCE [LARGE SCALE GENOMIC DNA]</scope>
    <source>
        <strain evidence="3">PC15</strain>
    </source>
</reference>
<dbReference type="OrthoDB" id="3133596at2759"/>
<dbReference type="Proteomes" id="UP000027073">
    <property type="component" value="Unassembled WGS sequence"/>
</dbReference>
<dbReference type="VEuPathDB" id="FungiDB:PLEOSDRAFT_1102305"/>
<proteinExistence type="predicted"/>
<dbReference type="HOGENOM" id="CLU_858211_0_0_1"/>
<gene>
    <name evidence="2" type="ORF">PLEOSDRAFT_1102305</name>
</gene>
<evidence type="ECO:0000313" key="3">
    <source>
        <dbReference type="Proteomes" id="UP000027073"/>
    </source>
</evidence>
<dbReference type="AlphaFoldDB" id="A0A067P4M9"/>
<evidence type="ECO:0008006" key="4">
    <source>
        <dbReference type="Google" id="ProtNLM"/>
    </source>
</evidence>
<evidence type="ECO:0000256" key="1">
    <source>
        <dbReference type="SAM" id="MobiDB-lite"/>
    </source>
</evidence>
<accession>A0A067P4M9</accession>
<dbReference type="InParanoid" id="A0A067P4M9"/>
<name>A0A067P4M9_PLEO1</name>
<organism evidence="2 3">
    <name type="scientific">Pleurotus ostreatus (strain PC15)</name>
    <name type="common">Oyster mushroom</name>
    <dbReference type="NCBI Taxonomy" id="1137138"/>
    <lineage>
        <taxon>Eukaryota</taxon>
        <taxon>Fungi</taxon>
        <taxon>Dikarya</taxon>
        <taxon>Basidiomycota</taxon>
        <taxon>Agaricomycotina</taxon>
        <taxon>Agaricomycetes</taxon>
        <taxon>Agaricomycetidae</taxon>
        <taxon>Agaricales</taxon>
        <taxon>Pleurotineae</taxon>
        <taxon>Pleurotaceae</taxon>
        <taxon>Pleurotus</taxon>
    </lineage>
</organism>
<feature type="region of interest" description="Disordered" evidence="1">
    <location>
        <begin position="211"/>
        <end position="267"/>
    </location>
</feature>
<dbReference type="STRING" id="1137138.A0A067P4M9"/>
<sequence>MSNLPLEAMPTSRSTRPRWRDNCVARVHSVCPHGAFCLLGNHAMANGVEYTQLVPRALSSNNKLMNKLERYWGMTRRTLNLDTRYNVFPCSSGLHVSHDASEWGLLPLDNIDGHFLYRFLPLRNMETATITRYLRVPTAEDPPLRPEDVVNHFFPFDSIPPLKSHIHPKFAIFELGLQLYPPFLTSIMLGPGLLPLDFWRTQCSTRRLVAVTGDSKDDESGGDDDDPNDKDWSEASTIQRRISKRKCKTPTPPSPSARPKRSRPMGGTLRAIHSCIPLSNPPLRIKEWVHGTQLALDAANSRKLLSNRRCLDGEKPTTKKRKIS</sequence>
<protein>
    <recommendedName>
        <fullName evidence="4">HNH nuclease domain-containing protein</fullName>
    </recommendedName>
</protein>